<protein>
    <recommendedName>
        <fullName evidence="1">non-specific serine/threonine protein kinase</fullName>
        <ecNumber evidence="1">2.7.11.1</ecNumber>
    </recommendedName>
</protein>
<dbReference type="GO" id="GO:0005737">
    <property type="term" value="C:cytoplasm"/>
    <property type="evidence" value="ECO:0007669"/>
    <property type="project" value="TreeGrafter"/>
</dbReference>
<organism evidence="12 13">
    <name type="scientific">Rotaria magnacalcarata</name>
    <dbReference type="NCBI Taxonomy" id="392030"/>
    <lineage>
        <taxon>Eukaryota</taxon>
        <taxon>Metazoa</taxon>
        <taxon>Spiralia</taxon>
        <taxon>Gnathifera</taxon>
        <taxon>Rotifera</taxon>
        <taxon>Eurotatoria</taxon>
        <taxon>Bdelloidea</taxon>
        <taxon>Philodinida</taxon>
        <taxon>Philodinidae</taxon>
        <taxon>Rotaria</taxon>
    </lineage>
</organism>
<keyword evidence="3" id="KW-0808">Transferase</keyword>
<comment type="caution">
    <text evidence="12">The sequence shown here is derived from an EMBL/GenBank/DDBJ whole genome shotgun (WGS) entry which is preliminary data.</text>
</comment>
<feature type="region of interest" description="Disordered" evidence="10">
    <location>
        <begin position="476"/>
        <end position="506"/>
    </location>
</feature>
<name>A0A816YH87_9BILA</name>
<sequence>MTTTGTFSIPLYHSAVDGLIVPNDSSKKTLITKQQTPPVRYPIIRSHIRTSYVSQPYPIHSNLLRSSTGSILYHVPNPRTLTTTILRPTNSRWDSEINIVDFKARPLINQKQKSHNPMVFSSRNKLLRSESLKVQNNNSINNETIQQQKIDARYFCGLAPIQENRQLIRDMPPFRPQSPIISRPTTTASGANPSPSASMPMNTAENLPIPQSDSSFTIASSGGLSSSAPPPISVLRNNGNAIADMPSPNSPLPVPVNVESDNEEEENHDIRGSDDDEQEDPKDYCKGGYHPITIGSIFNQRYHVIRKLGWGHFSTVWLCWDRKAARFVAMKVVKSAKHYTETALDEIKLLTHVRESDPSDPYRLKCVQLLDEFKVAGVNGTHVCMVFEVLGHNLLKLIIRSNYRGIPIPNVKAIIKQVLQGLDYLHRKCQIIHTDIKPENVLMWVDEEHVRALSYQAAEWHKPGIKPVGSAVATAHIVNKPDPKTMTKNKKKKLKKKEKQKQKMLELTQQQIQDAEKQQQSLLSSPNQVNLNKLVITDQTTQLKPDISGEQKLNGHQNSSVDNQDNKSDESDDENAIIEPGNGQDKKSQTNGNHNGDTEQELDEQAALAATAAISGDANKQATSNEPNATSRPRPMAERTPNPVFEIVPEEILQVKIADLGNACWTYQHFTEDIQTRQYRSLEVILGAGYDTSADIWSVACMAFELVTGDYLFEPHSGEDYSRDEDHIAHIIELLGPIPIEIAHSGRYSREFFNKRGQLRNIKQLKPWDLFHVLTEKYKWPPYEAIEFTHFLEPMLHYDVNLRATAAECLMNPWITGEPLFGNPADGFMYSEDQLIYASGSSAEHSPSALQAGAVGFDFPRQPADYGNFLSSAVGHPQFIHDVVNFNPDESDDDDMSEQSDDVDDDAQSDGDESSNNTQKYFTNSTISSVNRNTKSNVNNNISASINSDDNSQSSTPISWNLFSSIKNQQDKTLLNKHNSMLKKQNLSDCIDWANNHQLNISSIEATTINNQLNAINFLQENLVNGNGNVLIDLLHEIAHEINIDQNKNQYSYSAINNNYHRLTPMFNSNLQLSNNKEKKNKKEKSSNKEKKSSDENKDNEIKNKNEKKHKQREVEDTKTTDSDTITDSPVLVTPRRLNFNNPKSPSYSPAETFEFQTFSVPVPQSGLSPSNGLISPDPSPFHISQQSNGKYSPSQSYHQIPSSSTGIIMPRNLEIVAKGFARVQNEHPQPPPSNIYLQPPIINQYSQSPQKLVPPPPFAAPHYSMPYHTNHGPPQIPIGPPIQPLSVPPNMMMSGGFVRPTNYTDATPNIRNNTVYNRSHTNNGKCNYLCQSSVNQPDFRGRPLPGLTINPYFSNSSQAQPMNFSSKQPSKHRTEHQSNQIHTRNSESMNRTYSSIY</sequence>
<feature type="compositionally biased region" description="Polar residues" evidence="10">
    <location>
        <begin position="554"/>
        <end position="563"/>
    </location>
</feature>
<proteinExistence type="predicted"/>
<evidence type="ECO:0000313" key="12">
    <source>
        <dbReference type="EMBL" id="CAF2158686.1"/>
    </source>
</evidence>
<feature type="compositionally biased region" description="Polar residues" evidence="10">
    <location>
        <begin position="1378"/>
        <end position="1398"/>
    </location>
</feature>
<dbReference type="InterPro" id="IPR017441">
    <property type="entry name" value="Protein_kinase_ATP_BS"/>
</dbReference>
<feature type="region of interest" description="Disordered" evidence="10">
    <location>
        <begin position="547"/>
        <end position="600"/>
    </location>
</feature>
<dbReference type="FunFam" id="3.30.200.20:FF:000163">
    <property type="entry name" value="SRSF protein kinase 2 isoform X1"/>
    <property type="match status" value="1"/>
</dbReference>
<evidence type="ECO:0000256" key="2">
    <source>
        <dbReference type="ARBA" id="ARBA00022527"/>
    </source>
</evidence>
<feature type="region of interest" description="Disordered" evidence="10">
    <location>
        <begin position="1074"/>
        <end position="1149"/>
    </location>
</feature>
<evidence type="ECO:0000259" key="11">
    <source>
        <dbReference type="PROSITE" id="PS50011"/>
    </source>
</evidence>
<dbReference type="FunFam" id="1.10.510.10:FF:000275">
    <property type="entry name" value="SRSF protein kinase 2 isoform X3"/>
    <property type="match status" value="1"/>
</dbReference>
<keyword evidence="2" id="KW-0723">Serine/threonine-protein kinase</keyword>
<feature type="compositionally biased region" description="Polar residues" evidence="10">
    <location>
        <begin position="1183"/>
        <end position="1205"/>
    </location>
</feature>
<evidence type="ECO:0000256" key="3">
    <source>
        <dbReference type="ARBA" id="ARBA00022679"/>
    </source>
</evidence>
<dbReference type="PROSITE" id="PS50011">
    <property type="entry name" value="PROTEIN_KINASE_DOM"/>
    <property type="match status" value="1"/>
</dbReference>
<dbReference type="Gene3D" id="3.30.200.20">
    <property type="entry name" value="Phosphorylase Kinase, domain 1"/>
    <property type="match status" value="1"/>
</dbReference>
<reference evidence="12" key="1">
    <citation type="submission" date="2021-02" db="EMBL/GenBank/DDBJ databases">
        <authorList>
            <person name="Nowell W R."/>
        </authorList>
    </citation>
    <scope>NUCLEOTIDE SEQUENCE</scope>
</reference>
<accession>A0A816YH87</accession>
<feature type="compositionally biased region" description="Basic and acidic residues" evidence="10">
    <location>
        <begin position="1084"/>
        <end position="1105"/>
    </location>
</feature>
<dbReference type="GO" id="GO:0005524">
    <property type="term" value="F:ATP binding"/>
    <property type="evidence" value="ECO:0007669"/>
    <property type="project" value="UniProtKB-UniRule"/>
</dbReference>
<dbReference type="InterPro" id="IPR000719">
    <property type="entry name" value="Prot_kinase_dom"/>
</dbReference>
<feature type="compositionally biased region" description="Polar residues" evidence="10">
    <location>
        <begin position="916"/>
        <end position="927"/>
    </location>
</feature>
<dbReference type="Proteomes" id="UP000663887">
    <property type="component" value="Unassembled WGS sequence"/>
</dbReference>
<dbReference type="PROSITE" id="PS00108">
    <property type="entry name" value="PROTEIN_KINASE_ST"/>
    <property type="match status" value="1"/>
</dbReference>
<dbReference type="InterPro" id="IPR011009">
    <property type="entry name" value="Kinase-like_dom_sf"/>
</dbReference>
<dbReference type="GO" id="GO:0005634">
    <property type="term" value="C:nucleus"/>
    <property type="evidence" value="ECO:0007669"/>
    <property type="project" value="TreeGrafter"/>
</dbReference>
<feature type="binding site" evidence="9">
    <location>
        <position position="331"/>
    </location>
    <ligand>
        <name>ATP</name>
        <dbReference type="ChEBI" id="CHEBI:30616"/>
    </ligand>
</feature>
<dbReference type="EC" id="2.7.11.1" evidence="1"/>
<feature type="compositionally biased region" description="Polar residues" evidence="10">
    <location>
        <begin position="1139"/>
        <end position="1149"/>
    </location>
</feature>
<evidence type="ECO:0000313" key="13">
    <source>
        <dbReference type="Proteomes" id="UP000663887"/>
    </source>
</evidence>
<dbReference type="PANTHER" id="PTHR47634">
    <property type="entry name" value="PROTEIN KINASE DOMAIN-CONTAINING PROTEIN-RELATED"/>
    <property type="match status" value="1"/>
</dbReference>
<feature type="compositionally biased region" description="Polar residues" evidence="10">
    <location>
        <begin position="179"/>
        <end position="213"/>
    </location>
</feature>
<feature type="compositionally biased region" description="Acidic residues" evidence="10">
    <location>
        <begin position="889"/>
        <end position="913"/>
    </location>
</feature>
<dbReference type="PANTHER" id="PTHR47634:SF9">
    <property type="entry name" value="PROTEIN KINASE DOMAIN-CONTAINING PROTEIN-RELATED"/>
    <property type="match status" value="1"/>
</dbReference>
<feature type="region of interest" description="Disordered" evidence="10">
    <location>
        <begin position="615"/>
        <end position="641"/>
    </location>
</feature>
<dbReference type="Pfam" id="PF00069">
    <property type="entry name" value="Pkinase"/>
    <property type="match status" value="2"/>
</dbReference>
<dbReference type="EMBL" id="CAJNRG010014935">
    <property type="protein sequence ID" value="CAF2158686.1"/>
    <property type="molecule type" value="Genomic_DNA"/>
</dbReference>
<dbReference type="SMART" id="SM00220">
    <property type="entry name" value="S_TKc"/>
    <property type="match status" value="1"/>
</dbReference>
<dbReference type="PROSITE" id="PS00107">
    <property type="entry name" value="PROTEIN_KINASE_ATP"/>
    <property type="match status" value="1"/>
</dbReference>
<evidence type="ECO:0000256" key="7">
    <source>
        <dbReference type="ARBA" id="ARBA00047899"/>
    </source>
</evidence>
<gene>
    <name evidence="12" type="ORF">XDN619_LOCUS30113</name>
</gene>
<dbReference type="GO" id="GO:0000245">
    <property type="term" value="P:spliceosomal complex assembly"/>
    <property type="evidence" value="ECO:0007669"/>
    <property type="project" value="TreeGrafter"/>
</dbReference>
<feature type="region of interest" description="Disordered" evidence="10">
    <location>
        <begin position="1167"/>
        <end position="1205"/>
    </location>
</feature>
<evidence type="ECO:0000256" key="6">
    <source>
        <dbReference type="ARBA" id="ARBA00022840"/>
    </source>
</evidence>
<evidence type="ECO:0000256" key="8">
    <source>
        <dbReference type="ARBA" id="ARBA00048679"/>
    </source>
</evidence>
<dbReference type="InterPro" id="IPR008271">
    <property type="entry name" value="Ser/Thr_kinase_AS"/>
</dbReference>
<dbReference type="InterPro" id="IPR051334">
    <property type="entry name" value="SRPK"/>
</dbReference>
<feature type="compositionally biased region" description="Polar residues" evidence="10">
    <location>
        <begin position="618"/>
        <end position="631"/>
    </location>
</feature>
<feature type="region of interest" description="Disordered" evidence="10">
    <location>
        <begin position="171"/>
        <end position="282"/>
    </location>
</feature>
<dbReference type="GO" id="GO:0004674">
    <property type="term" value="F:protein serine/threonine kinase activity"/>
    <property type="evidence" value="ECO:0007669"/>
    <property type="project" value="UniProtKB-KW"/>
</dbReference>
<feature type="region of interest" description="Disordered" evidence="10">
    <location>
        <begin position="1350"/>
        <end position="1398"/>
    </location>
</feature>
<dbReference type="GO" id="GO:0050684">
    <property type="term" value="P:regulation of mRNA processing"/>
    <property type="evidence" value="ECO:0007669"/>
    <property type="project" value="TreeGrafter"/>
</dbReference>
<keyword evidence="5" id="KW-0418">Kinase</keyword>
<evidence type="ECO:0000256" key="1">
    <source>
        <dbReference type="ARBA" id="ARBA00012513"/>
    </source>
</evidence>
<feature type="compositionally biased region" description="Polar residues" evidence="10">
    <location>
        <begin position="1352"/>
        <end position="1369"/>
    </location>
</feature>
<comment type="catalytic activity">
    <reaction evidence="8">
        <text>L-seryl-[protein] + ATP = O-phospho-L-seryl-[protein] + ADP + H(+)</text>
        <dbReference type="Rhea" id="RHEA:17989"/>
        <dbReference type="Rhea" id="RHEA-COMP:9863"/>
        <dbReference type="Rhea" id="RHEA-COMP:11604"/>
        <dbReference type="ChEBI" id="CHEBI:15378"/>
        <dbReference type="ChEBI" id="CHEBI:29999"/>
        <dbReference type="ChEBI" id="CHEBI:30616"/>
        <dbReference type="ChEBI" id="CHEBI:83421"/>
        <dbReference type="ChEBI" id="CHEBI:456216"/>
        <dbReference type="EC" id="2.7.11.1"/>
    </reaction>
</comment>
<dbReference type="FunFam" id="1.10.510.10:FF:001037">
    <property type="entry name" value="SRSF protein kinase 2"/>
    <property type="match status" value="1"/>
</dbReference>
<feature type="compositionally biased region" description="Basic and acidic residues" evidence="10">
    <location>
        <begin position="1113"/>
        <end position="1122"/>
    </location>
</feature>
<evidence type="ECO:0000256" key="9">
    <source>
        <dbReference type="PROSITE-ProRule" id="PRU10141"/>
    </source>
</evidence>
<evidence type="ECO:0000256" key="5">
    <source>
        <dbReference type="ARBA" id="ARBA00022777"/>
    </source>
</evidence>
<feature type="compositionally biased region" description="Low complexity" evidence="10">
    <location>
        <begin position="214"/>
        <end position="227"/>
    </location>
</feature>
<feature type="domain" description="Protein kinase" evidence="11">
    <location>
        <begin position="302"/>
        <end position="815"/>
    </location>
</feature>
<evidence type="ECO:0000256" key="4">
    <source>
        <dbReference type="ARBA" id="ARBA00022741"/>
    </source>
</evidence>
<evidence type="ECO:0000256" key="10">
    <source>
        <dbReference type="SAM" id="MobiDB-lite"/>
    </source>
</evidence>
<keyword evidence="6 9" id="KW-0067">ATP-binding</keyword>
<dbReference type="Gene3D" id="1.10.510.10">
    <property type="entry name" value="Transferase(Phosphotransferase) domain 1"/>
    <property type="match status" value="2"/>
</dbReference>
<feature type="region of interest" description="Disordered" evidence="10">
    <location>
        <begin position="883"/>
        <end position="934"/>
    </location>
</feature>
<feature type="compositionally biased region" description="Basic residues" evidence="10">
    <location>
        <begin position="487"/>
        <end position="502"/>
    </location>
</feature>
<keyword evidence="4 9" id="KW-0547">Nucleotide-binding</keyword>
<comment type="catalytic activity">
    <reaction evidence="7">
        <text>L-threonyl-[protein] + ATP = O-phospho-L-threonyl-[protein] + ADP + H(+)</text>
        <dbReference type="Rhea" id="RHEA:46608"/>
        <dbReference type="Rhea" id="RHEA-COMP:11060"/>
        <dbReference type="Rhea" id="RHEA-COMP:11605"/>
        <dbReference type="ChEBI" id="CHEBI:15378"/>
        <dbReference type="ChEBI" id="CHEBI:30013"/>
        <dbReference type="ChEBI" id="CHEBI:30616"/>
        <dbReference type="ChEBI" id="CHEBI:61977"/>
        <dbReference type="ChEBI" id="CHEBI:456216"/>
        <dbReference type="EC" id="2.7.11.1"/>
    </reaction>
</comment>
<dbReference type="SUPFAM" id="SSF56112">
    <property type="entry name" value="Protein kinase-like (PK-like)"/>
    <property type="match status" value="1"/>
</dbReference>